<dbReference type="SUPFAM" id="SSF53448">
    <property type="entry name" value="Nucleotide-diphospho-sugar transferases"/>
    <property type="match status" value="1"/>
</dbReference>
<accession>A0A212TH70</accession>
<dbReference type="InterPro" id="IPR005771">
    <property type="entry name" value="GalU_uridylyltTrfase_bac/arc"/>
</dbReference>
<feature type="domain" description="Nucleotidyl transferase" evidence="8">
    <location>
        <begin position="12"/>
        <end position="268"/>
    </location>
</feature>
<dbReference type="EC" id="2.7.7.9" evidence="2 7"/>
<dbReference type="InterPro" id="IPR005835">
    <property type="entry name" value="NTP_transferase_dom"/>
</dbReference>
<dbReference type="PANTHER" id="PTHR43197">
    <property type="entry name" value="UTP--GLUCOSE-1-PHOSPHATE URIDYLYLTRANSFERASE"/>
    <property type="match status" value="1"/>
</dbReference>
<dbReference type="CDD" id="cd02541">
    <property type="entry name" value="UGPase_prokaryotic"/>
    <property type="match status" value="1"/>
</dbReference>
<evidence type="ECO:0000313" key="9">
    <source>
        <dbReference type="EMBL" id="SNC65181.1"/>
    </source>
</evidence>
<dbReference type="RefSeq" id="WP_088813107.1">
    <property type="nucleotide sequence ID" value="NZ_FYEX01000001.1"/>
</dbReference>
<dbReference type="PANTHER" id="PTHR43197:SF1">
    <property type="entry name" value="UTP--GLUCOSE-1-PHOSPHATE URIDYLYLTRANSFERASE"/>
    <property type="match status" value="1"/>
</dbReference>
<sequence>MNKTVTKAVFPVAGLGTRFLPATKASPKEMLNVVDKPLIQYAVEEAMAAGITEMIFVTGRSKRAIEDHFDKAYELEAELEAKNKKDLLALVRSIKPSHVDCVYVRQPEALGLGHAVLCAEKLIRDEAFAVILADDLLDGPTPVMKQMVDKYQHYRSSILGVEKIQPEQSKSYGVIDGKIFDDRIYKLNGIVEKPEPAKAPSNMGVVGRYILSSRIFNHIRTIKPGAGGELQLTDAIQSLLSQEQVLAYEYEGIRYDCGSKLGYLKATVDFALRHPEVKDGFSEFLKNR</sequence>
<evidence type="ECO:0000256" key="2">
    <source>
        <dbReference type="ARBA" id="ARBA00012415"/>
    </source>
</evidence>
<dbReference type="NCBIfam" id="TIGR01099">
    <property type="entry name" value="galU"/>
    <property type="match status" value="1"/>
</dbReference>
<dbReference type="GO" id="GO:0006011">
    <property type="term" value="P:UDP-alpha-D-glucose metabolic process"/>
    <property type="evidence" value="ECO:0007669"/>
    <property type="project" value="InterPro"/>
</dbReference>
<dbReference type="AlphaFoldDB" id="A0A212TH70"/>
<dbReference type="InterPro" id="IPR029044">
    <property type="entry name" value="Nucleotide-diphossugar_trans"/>
</dbReference>
<evidence type="ECO:0000259" key="8">
    <source>
        <dbReference type="Pfam" id="PF00483"/>
    </source>
</evidence>
<dbReference type="EMBL" id="FYEX01000001">
    <property type="protein sequence ID" value="SNC65181.1"/>
    <property type="molecule type" value="Genomic_DNA"/>
</dbReference>
<gene>
    <name evidence="9" type="ORF">SAMN06295916_1243</name>
</gene>
<dbReference type="OrthoDB" id="9803306at2"/>
<comment type="catalytic activity">
    <reaction evidence="6 7">
        <text>alpha-D-glucose 1-phosphate + UTP + H(+) = UDP-alpha-D-glucose + diphosphate</text>
        <dbReference type="Rhea" id="RHEA:19889"/>
        <dbReference type="ChEBI" id="CHEBI:15378"/>
        <dbReference type="ChEBI" id="CHEBI:33019"/>
        <dbReference type="ChEBI" id="CHEBI:46398"/>
        <dbReference type="ChEBI" id="CHEBI:58601"/>
        <dbReference type="ChEBI" id="CHEBI:58885"/>
        <dbReference type="EC" id="2.7.7.9"/>
    </reaction>
</comment>
<evidence type="ECO:0000256" key="5">
    <source>
        <dbReference type="ARBA" id="ARBA00022695"/>
    </source>
</evidence>
<dbReference type="GO" id="GO:0003983">
    <property type="term" value="F:UTP:glucose-1-phosphate uridylyltransferase activity"/>
    <property type="evidence" value="ECO:0007669"/>
    <property type="project" value="UniProtKB-EC"/>
</dbReference>
<evidence type="ECO:0000256" key="7">
    <source>
        <dbReference type="RuleBase" id="RU361259"/>
    </source>
</evidence>
<keyword evidence="5 7" id="KW-0548">Nucleotidyltransferase</keyword>
<evidence type="ECO:0000256" key="3">
    <source>
        <dbReference type="ARBA" id="ARBA00019048"/>
    </source>
</evidence>
<organism evidence="9 10">
    <name type="scientific">Polynucleobacter victoriensis</name>
    <dbReference type="NCBI Taxonomy" id="2049319"/>
    <lineage>
        <taxon>Bacteria</taxon>
        <taxon>Pseudomonadati</taxon>
        <taxon>Pseudomonadota</taxon>
        <taxon>Betaproteobacteria</taxon>
        <taxon>Burkholderiales</taxon>
        <taxon>Burkholderiaceae</taxon>
        <taxon>Polynucleobacter</taxon>
    </lineage>
</organism>
<comment type="similarity">
    <text evidence="1 7">Belongs to the UDPGP type 2 family.</text>
</comment>
<keyword evidence="4 7" id="KW-0808">Transferase</keyword>
<evidence type="ECO:0000313" key="10">
    <source>
        <dbReference type="Proteomes" id="UP000197215"/>
    </source>
</evidence>
<evidence type="ECO:0000256" key="6">
    <source>
        <dbReference type="ARBA" id="ARBA00048128"/>
    </source>
</evidence>
<evidence type="ECO:0000256" key="4">
    <source>
        <dbReference type="ARBA" id="ARBA00022679"/>
    </source>
</evidence>
<evidence type="ECO:0000256" key="1">
    <source>
        <dbReference type="ARBA" id="ARBA00006890"/>
    </source>
</evidence>
<dbReference type="Proteomes" id="UP000197215">
    <property type="component" value="Unassembled WGS sequence"/>
</dbReference>
<dbReference type="Pfam" id="PF00483">
    <property type="entry name" value="NTP_transferase"/>
    <property type="match status" value="1"/>
</dbReference>
<name>A0A212TH70_9BURK</name>
<proteinExistence type="inferred from homology"/>
<keyword evidence="10" id="KW-1185">Reference proteome</keyword>
<dbReference type="Gene3D" id="3.90.550.10">
    <property type="entry name" value="Spore Coat Polysaccharide Biosynthesis Protein SpsA, Chain A"/>
    <property type="match status" value="1"/>
</dbReference>
<protein>
    <recommendedName>
        <fullName evidence="3 7">UTP--glucose-1-phosphate uridylyltransferase</fullName>
        <ecNumber evidence="2 7">2.7.7.9</ecNumber>
    </recommendedName>
    <alternativeName>
        <fullName evidence="7">UDP-glucose pyrophosphorylase</fullName>
    </alternativeName>
</protein>
<reference evidence="9 10" key="1">
    <citation type="submission" date="2017-06" db="EMBL/GenBank/DDBJ databases">
        <authorList>
            <person name="Kim H.J."/>
            <person name="Triplett B.A."/>
        </authorList>
    </citation>
    <scope>NUCLEOTIDE SEQUENCE [LARGE SCALE GENOMIC DNA]</scope>
    <source>
        <strain evidence="9 10">MWH-VicM1</strain>
    </source>
</reference>